<name>A0AAP0NZW0_9MAGN</name>
<keyword evidence="1" id="KW-0446">Lipid-binding</keyword>
<dbReference type="Gene3D" id="1.10.110.10">
    <property type="entry name" value="Plant lipid-transfer and hydrophobic proteins"/>
    <property type="match status" value="1"/>
</dbReference>
<sequence>MAGSMVVKVAATLLAMVVVLAPQAEAAITCGLVVQKLTPCLGFLRTGAGPPPPCCNGVRSLLSLASTPADRRAACGCLKQAASSTAVNQRFASQLPGKCGVSIPYPISPSVDCSKVN</sequence>
<evidence type="ECO:0000313" key="4">
    <source>
        <dbReference type="EMBL" id="KAK9124719.1"/>
    </source>
</evidence>
<dbReference type="SUPFAM" id="SSF47699">
    <property type="entry name" value="Bifunctional inhibitor/lipid-transfer protein/seed storage 2S albumin"/>
    <property type="match status" value="1"/>
</dbReference>
<feature type="domain" description="Bifunctional inhibitor/plant lipid transfer protein/seed storage helical" evidence="3">
    <location>
        <begin position="30"/>
        <end position="113"/>
    </location>
</feature>
<dbReference type="InterPro" id="IPR000528">
    <property type="entry name" value="Plant_nsLTP"/>
</dbReference>
<keyword evidence="5" id="KW-1185">Reference proteome</keyword>
<dbReference type="InterPro" id="IPR036312">
    <property type="entry name" value="Bifun_inhib/LTP/seed_sf"/>
</dbReference>
<evidence type="ECO:0000256" key="2">
    <source>
        <dbReference type="SAM" id="SignalP"/>
    </source>
</evidence>
<comment type="similarity">
    <text evidence="1">Belongs to the plant LTP family.</text>
</comment>
<proteinExistence type="inferred from homology"/>
<dbReference type="GO" id="GO:0008289">
    <property type="term" value="F:lipid binding"/>
    <property type="evidence" value="ECO:0007669"/>
    <property type="project" value="UniProtKB-KW"/>
</dbReference>
<dbReference type="EMBL" id="JBBNAE010000005">
    <property type="protein sequence ID" value="KAK9124719.1"/>
    <property type="molecule type" value="Genomic_DNA"/>
</dbReference>
<dbReference type="InterPro" id="IPR016140">
    <property type="entry name" value="Bifunc_inhib/LTP/seed_store"/>
</dbReference>
<dbReference type="AlphaFoldDB" id="A0AAP0NZW0"/>
<reference evidence="4 5" key="1">
    <citation type="submission" date="2024-01" db="EMBL/GenBank/DDBJ databases">
        <title>Genome assemblies of Stephania.</title>
        <authorList>
            <person name="Yang L."/>
        </authorList>
    </citation>
    <scope>NUCLEOTIDE SEQUENCE [LARGE SCALE GENOMIC DNA]</scope>
    <source>
        <strain evidence="4">QJT</strain>
        <tissue evidence="4">Leaf</tissue>
    </source>
</reference>
<protein>
    <recommendedName>
        <fullName evidence="1">Non-specific lipid-transfer protein</fullName>
    </recommendedName>
</protein>
<evidence type="ECO:0000256" key="1">
    <source>
        <dbReference type="RuleBase" id="RU000628"/>
    </source>
</evidence>
<keyword evidence="2" id="KW-0732">Signal</keyword>
<feature type="signal peptide" evidence="2">
    <location>
        <begin position="1"/>
        <end position="26"/>
    </location>
</feature>
<evidence type="ECO:0000313" key="5">
    <source>
        <dbReference type="Proteomes" id="UP001417504"/>
    </source>
</evidence>
<comment type="caution">
    <text evidence="4">The sequence shown here is derived from an EMBL/GenBank/DDBJ whole genome shotgun (WGS) entry which is preliminary data.</text>
</comment>
<dbReference type="Pfam" id="PF00234">
    <property type="entry name" value="Tryp_alpha_amyl"/>
    <property type="match status" value="1"/>
</dbReference>
<dbReference type="CDD" id="cd01960">
    <property type="entry name" value="nsLTP1"/>
    <property type="match status" value="1"/>
</dbReference>
<organism evidence="4 5">
    <name type="scientific">Stephania japonica</name>
    <dbReference type="NCBI Taxonomy" id="461633"/>
    <lineage>
        <taxon>Eukaryota</taxon>
        <taxon>Viridiplantae</taxon>
        <taxon>Streptophyta</taxon>
        <taxon>Embryophyta</taxon>
        <taxon>Tracheophyta</taxon>
        <taxon>Spermatophyta</taxon>
        <taxon>Magnoliopsida</taxon>
        <taxon>Ranunculales</taxon>
        <taxon>Menispermaceae</taxon>
        <taxon>Menispermoideae</taxon>
        <taxon>Cissampelideae</taxon>
        <taxon>Stephania</taxon>
    </lineage>
</organism>
<keyword evidence="1" id="KW-0813">Transport</keyword>
<dbReference type="PRINTS" id="PR00382">
    <property type="entry name" value="LIPIDTRNSFER"/>
</dbReference>
<evidence type="ECO:0000259" key="3">
    <source>
        <dbReference type="SMART" id="SM00499"/>
    </source>
</evidence>
<accession>A0AAP0NZW0</accession>
<dbReference type="SMART" id="SM00499">
    <property type="entry name" value="AAI"/>
    <property type="match status" value="1"/>
</dbReference>
<feature type="chain" id="PRO_5042856437" description="Non-specific lipid-transfer protein" evidence="2">
    <location>
        <begin position="27"/>
        <end position="117"/>
    </location>
</feature>
<gene>
    <name evidence="4" type="ORF">Sjap_014321</name>
</gene>
<dbReference type="PANTHER" id="PTHR33076">
    <property type="entry name" value="NON-SPECIFIC LIPID-TRANSFER PROTEIN 2-RELATED"/>
    <property type="match status" value="1"/>
</dbReference>
<dbReference type="PROSITE" id="PS00597">
    <property type="entry name" value="PLANT_LTP"/>
    <property type="match status" value="1"/>
</dbReference>
<dbReference type="GO" id="GO:0006869">
    <property type="term" value="P:lipid transport"/>
    <property type="evidence" value="ECO:0007669"/>
    <property type="project" value="InterPro"/>
</dbReference>
<comment type="function">
    <text evidence="1">Plant non-specific lipid-transfer proteins transfer phospholipids as well as galactolipids across membranes. May play a role in wax or cutin deposition in the cell walls of expanding epidermal cells and certain secretory tissues.</text>
</comment>
<dbReference type="Proteomes" id="UP001417504">
    <property type="component" value="Unassembled WGS sequence"/>
</dbReference>